<dbReference type="EMBL" id="LR796140">
    <property type="protein sequence ID" value="CAB4121267.1"/>
    <property type="molecule type" value="Genomic_DNA"/>
</dbReference>
<sequence>METKRIQMTTFTPRPFQEAFCDALENKGYRKLIAVWPRRSGKDVMCWNLVIRMALRKIGVYMYCLPTFSQARKVIWDSITNDSSSFLSFIPSELVKSMNGSELKITLVNGSIIQLIGSDSYDTALVGTNPRCVVFSEFALADADALKFVSPILNANGGTLMIISTPRGKNALWDVYQNAKDSPDWFCQKLSLDDTNHIPLSMIQQDIQDGLVSEELVQQEYYCSFEQGHEGAYYAKYIDRMRNNGQIGPVNHNPMYRTFTAWDIGVKDYMAIIFFQLIGPNVHVIDCYQNTGLGIDHYIDVLRSKPYKYDKHWGPADIAVREVNTGYSRVEAARQLGLNFEIKDNGLSSALPNIGFANGINAARAAMAITYIDEYKCADLIKALENYRESKNKFGIGTGKDVHDKYSHLSDAFRYMSVSLDLSRAEFSSPEELERRYIAACNYGKSDNPYAPVNNFNSISNKYSRF</sequence>
<dbReference type="Gene3D" id="3.30.420.280">
    <property type="match status" value="1"/>
</dbReference>
<reference evidence="1" key="1">
    <citation type="submission" date="2020-04" db="EMBL/GenBank/DDBJ databases">
        <authorList>
            <person name="Chiriac C."/>
            <person name="Salcher M."/>
            <person name="Ghai R."/>
            <person name="Kavagutti S V."/>
        </authorList>
    </citation>
    <scope>NUCLEOTIDE SEQUENCE</scope>
</reference>
<organism evidence="1">
    <name type="scientific">uncultured Caudovirales phage</name>
    <dbReference type="NCBI Taxonomy" id="2100421"/>
    <lineage>
        <taxon>Viruses</taxon>
        <taxon>Duplodnaviria</taxon>
        <taxon>Heunggongvirae</taxon>
        <taxon>Uroviricota</taxon>
        <taxon>Caudoviricetes</taxon>
        <taxon>Peduoviridae</taxon>
        <taxon>Maltschvirus</taxon>
        <taxon>Maltschvirus maltsch</taxon>
    </lineage>
</organism>
<name>A0A6J5KK39_9CAUD</name>
<accession>A0A6J5KK39</accession>
<protein>
    <recommendedName>
        <fullName evidence="2">Terminase large subunit</fullName>
    </recommendedName>
</protein>
<dbReference type="InterPro" id="IPR027417">
    <property type="entry name" value="P-loop_NTPase"/>
</dbReference>
<evidence type="ECO:0000313" key="1">
    <source>
        <dbReference type="EMBL" id="CAB4121267.1"/>
    </source>
</evidence>
<proteinExistence type="predicted"/>
<evidence type="ECO:0008006" key="2">
    <source>
        <dbReference type="Google" id="ProtNLM"/>
    </source>
</evidence>
<dbReference type="Gene3D" id="3.40.50.300">
    <property type="entry name" value="P-loop containing nucleotide triphosphate hydrolases"/>
    <property type="match status" value="1"/>
</dbReference>
<gene>
    <name evidence="1" type="ORF">UFOVP9_47</name>
</gene>